<keyword evidence="3 6" id="KW-0285">Flavoprotein</keyword>
<dbReference type="InterPro" id="IPR010209">
    <property type="entry name" value="Ion_transpt_RnfG/RsxG"/>
</dbReference>
<accession>C0CI64</accession>
<keyword evidence="6" id="KW-1133">Transmembrane helix</keyword>
<feature type="modified residue" description="FMN phosphoryl threonine" evidence="6">
    <location>
        <position position="179"/>
    </location>
</feature>
<dbReference type="GO" id="GO:0010181">
    <property type="term" value="F:FMN binding"/>
    <property type="evidence" value="ECO:0007669"/>
    <property type="project" value="InterPro"/>
</dbReference>
<comment type="subcellular location">
    <subcellularLocation>
        <location evidence="6">Cell membrane</location>
        <topology evidence="6">Single-pass membrane protein</topology>
    </subcellularLocation>
</comment>
<dbReference type="HOGENOM" id="CLU_077882_2_0_9"/>
<dbReference type="GO" id="GO:0009055">
    <property type="term" value="F:electron transfer activity"/>
    <property type="evidence" value="ECO:0007669"/>
    <property type="project" value="InterPro"/>
</dbReference>
<evidence type="ECO:0000256" key="4">
    <source>
        <dbReference type="ARBA" id="ARBA00022643"/>
    </source>
</evidence>
<gene>
    <name evidence="6" type="primary">rnfG</name>
    <name evidence="8" type="ORF">RUMHYD_00528</name>
</gene>
<evidence type="ECO:0000256" key="5">
    <source>
        <dbReference type="ARBA" id="ARBA00022982"/>
    </source>
</evidence>
<dbReference type="PANTHER" id="PTHR36118">
    <property type="entry name" value="ION-TRANSLOCATING OXIDOREDUCTASE COMPLEX SUBUNIT G"/>
    <property type="match status" value="1"/>
</dbReference>
<dbReference type="HAMAP" id="MF_00479">
    <property type="entry name" value="RsxG_RnfG"/>
    <property type="match status" value="1"/>
</dbReference>
<comment type="subunit">
    <text evidence="6">The complex is composed of six subunits: RnfA, RnfB, RnfC, RnfD, RnfE and RnfG.</text>
</comment>
<evidence type="ECO:0000256" key="1">
    <source>
        <dbReference type="ARBA" id="ARBA00022448"/>
    </source>
</evidence>
<keyword evidence="9" id="KW-1185">Reference proteome</keyword>
<reference evidence="8 9" key="1">
    <citation type="submission" date="2009-01" db="EMBL/GenBank/DDBJ databases">
        <authorList>
            <person name="Fulton L."/>
            <person name="Clifton S."/>
            <person name="Fulton B."/>
            <person name="Xu J."/>
            <person name="Minx P."/>
            <person name="Pepin K.H."/>
            <person name="Johnson M."/>
            <person name="Bhonagiri V."/>
            <person name="Nash W.E."/>
            <person name="Mardis E.R."/>
            <person name="Wilson R.K."/>
        </authorList>
    </citation>
    <scope>NUCLEOTIDE SEQUENCE [LARGE SCALE GENOMIC DNA]</scope>
    <source>
        <strain evidence="9">DSM 10507 / JCM 14656 / S5a33</strain>
    </source>
</reference>
<evidence type="ECO:0000259" key="7">
    <source>
        <dbReference type="SMART" id="SM00900"/>
    </source>
</evidence>
<dbReference type="InterPro" id="IPR007329">
    <property type="entry name" value="FMN-bd"/>
</dbReference>
<feature type="domain" description="FMN-binding" evidence="7">
    <location>
        <begin position="107"/>
        <end position="196"/>
    </location>
</feature>
<dbReference type="eggNOG" id="COG4659">
    <property type="taxonomic scope" value="Bacteria"/>
</dbReference>
<proteinExistence type="inferred from homology"/>
<comment type="similarity">
    <text evidence="6">Belongs to the RnfG family.</text>
</comment>
<keyword evidence="6" id="KW-0472">Membrane</keyword>
<dbReference type="SMART" id="SM00900">
    <property type="entry name" value="FMN_bind"/>
    <property type="match status" value="1"/>
</dbReference>
<dbReference type="PIRSF" id="PIRSF006091">
    <property type="entry name" value="E_trnsport_RnfG"/>
    <property type="match status" value="1"/>
</dbReference>
<dbReference type="Pfam" id="PF04205">
    <property type="entry name" value="FMN_bind"/>
    <property type="match status" value="1"/>
</dbReference>
<dbReference type="PATRIC" id="fig|476272.21.peg.3533"/>
<evidence type="ECO:0000256" key="2">
    <source>
        <dbReference type="ARBA" id="ARBA00022553"/>
    </source>
</evidence>
<keyword evidence="6" id="KW-0812">Transmembrane</keyword>
<dbReference type="GO" id="GO:0005886">
    <property type="term" value="C:plasma membrane"/>
    <property type="evidence" value="ECO:0007669"/>
    <property type="project" value="UniProtKB-SubCell"/>
</dbReference>
<reference evidence="8 9" key="2">
    <citation type="submission" date="2009-02" db="EMBL/GenBank/DDBJ databases">
        <title>Draft genome sequence of Blautia hydrogenotrophica DSM 10507 (Ruminococcus hydrogenotrophicus DSM 10507).</title>
        <authorList>
            <person name="Sudarsanam P."/>
            <person name="Ley R."/>
            <person name="Guruge J."/>
            <person name="Turnbaugh P.J."/>
            <person name="Mahowald M."/>
            <person name="Liep D."/>
            <person name="Gordon J."/>
        </authorList>
    </citation>
    <scope>NUCLEOTIDE SEQUENCE [LARGE SCALE GENOMIC DNA]</scope>
    <source>
        <strain evidence="9">DSM 10507 / JCM 14656 / S5a33</strain>
    </source>
</reference>
<dbReference type="GO" id="GO:0022900">
    <property type="term" value="P:electron transport chain"/>
    <property type="evidence" value="ECO:0007669"/>
    <property type="project" value="UniProtKB-UniRule"/>
</dbReference>
<keyword evidence="4 6" id="KW-0288">FMN</keyword>
<keyword evidence="5 6" id="KW-0249">Electron transport</keyword>
<dbReference type="Proteomes" id="UP000003100">
    <property type="component" value="Unassembled WGS sequence"/>
</dbReference>
<keyword evidence="6" id="KW-1278">Translocase</keyword>
<comment type="caution">
    <text evidence="8">The sequence shown here is derived from an EMBL/GenBank/DDBJ whole genome shotgun (WGS) entry which is preliminary data.</text>
</comment>
<name>C0CI64_BLAHS</name>
<comment type="function">
    <text evidence="6">Part of a membrane-bound complex that couples electron transfer with translocation of ions across the membrane.</text>
</comment>
<keyword evidence="2 6" id="KW-0597">Phosphoprotein</keyword>
<organism evidence="8 9">
    <name type="scientific">Blautia hydrogenotrophica (strain DSM 10507 / JCM 14656 / S5a33)</name>
    <name type="common">Ruminococcus hydrogenotrophicus</name>
    <dbReference type="NCBI Taxonomy" id="476272"/>
    <lineage>
        <taxon>Bacteria</taxon>
        <taxon>Bacillati</taxon>
        <taxon>Bacillota</taxon>
        <taxon>Clostridia</taxon>
        <taxon>Lachnospirales</taxon>
        <taxon>Lachnospiraceae</taxon>
        <taxon>Blautia</taxon>
    </lineage>
</organism>
<sequence>MKSNTIVKDTFALTLITLVAGLLLGLVYDITAAPIAAEQARAKAEAYKAVFAEAADFETVSDTQDPELESYLDKNGYTGENIDEVMLAVDESGAPLGYAFTVTTSEGYGGDIQFAMGVKDDGTLNGLSVLSISETAGLGMKADTDEFKNQFAGKNVEKFEYTKNGATEENQIDVISGATITTNAMTNGVNAGLCAFQYEKGGN</sequence>
<comment type="cofactor">
    <cofactor evidence="6">
        <name>FMN</name>
        <dbReference type="ChEBI" id="CHEBI:58210"/>
    </cofactor>
</comment>
<keyword evidence="1 6" id="KW-0813">Transport</keyword>
<dbReference type="EMBL" id="ACBZ01000018">
    <property type="protein sequence ID" value="EEG50542.1"/>
    <property type="molecule type" value="Genomic_DNA"/>
</dbReference>
<dbReference type="AlphaFoldDB" id="C0CI64"/>
<dbReference type="NCBIfam" id="TIGR01947">
    <property type="entry name" value="rnfG"/>
    <property type="match status" value="1"/>
</dbReference>
<evidence type="ECO:0000313" key="8">
    <source>
        <dbReference type="EMBL" id="EEG50542.1"/>
    </source>
</evidence>
<evidence type="ECO:0000256" key="6">
    <source>
        <dbReference type="HAMAP-Rule" id="MF_00479"/>
    </source>
</evidence>
<dbReference type="GeneID" id="86821773"/>
<dbReference type="PANTHER" id="PTHR36118:SF1">
    <property type="entry name" value="ION-TRANSLOCATING OXIDOREDUCTASE COMPLEX SUBUNIT G"/>
    <property type="match status" value="1"/>
</dbReference>
<evidence type="ECO:0000256" key="3">
    <source>
        <dbReference type="ARBA" id="ARBA00022630"/>
    </source>
</evidence>
<protein>
    <recommendedName>
        <fullName evidence="6">Ion-translocating oxidoreductase complex subunit G</fullName>
        <ecNumber evidence="6">7.-.-.-</ecNumber>
    </recommendedName>
    <alternativeName>
        <fullName evidence="6">Rnf electron transport complex subunit G</fullName>
    </alternativeName>
</protein>
<dbReference type="RefSeq" id="WP_005945803.1">
    <property type="nucleotide sequence ID" value="NZ_CP136423.1"/>
</dbReference>
<keyword evidence="6" id="KW-1003">Cell membrane</keyword>
<evidence type="ECO:0000313" key="9">
    <source>
        <dbReference type="Proteomes" id="UP000003100"/>
    </source>
</evidence>
<dbReference type="EC" id="7.-.-.-" evidence="6"/>